<feature type="domain" description="Phytocyanin" evidence="7">
    <location>
        <begin position="31"/>
        <end position="132"/>
    </location>
</feature>
<keyword evidence="6" id="KW-1133">Transmembrane helix</keyword>
<evidence type="ECO:0000256" key="6">
    <source>
        <dbReference type="SAM" id="Phobius"/>
    </source>
</evidence>
<dbReference type="EMBL" id="JARAOO010000004">
    <property type="protein sequence ID" value="KAJ7972791.1"/>
    <property type="molecule type" value="Genomic_DNA"/>
</dbReference>
<keyword evidence="5" id="KW-0325">Glycoprotein</keyword>
<dbReference type="Gene3D" id="2.60.40.420">
    <property type="entry name" value="Cupredoxins - blue copper proteins"/>
    <property type="match status" value="1"/>
</dbReference>
<dbReference type="Proteomes" id="UP001163823">
    <property type="component" value="Chromosome 4"/>
</dbReference>
<dbReference type="PROSITE" id="PS00196">
    <property type="entry name" value="COPPER_BLUE"/>
    <property type="match status" value="1"/>
</dbReference>
<keyword evidence="6" id="KW-0812">Transmembrane</keyword>
<dbReference type="SUPFAM" id="SSF49503">
    <property type="entry name" value="Cupredoxins"/>
    <property type="match status" value="1"/>
</dbReference>
<dbReference type="InterPro" id="IPR028871">
    <property type="entry name" value="BlueCu_1_BS"/>
</dbReference>
<evidence type="ECO:0000256" key="5">
    <source>
        <dbReference type="ARBA" id="ARBA00023180"/>
    </source>
</evidence>
<dbReference type="PANTHER" id="PTHR33021:SF356">
    <property type="entry name" value="MAVICYANIN"/>
    <property type="match status" value="1"/>
</dbReference>
<organism evidence="8 9">
    <name type="scientific">Quillaja saponaria</name>
    <name type="common">Soap bark tree</name>
    <dbReference type="NCBI Taxonomy" id="32244"/>
    <lineage>
        <taxon>Eukaryota</taxon>
        <taxon>Viridiplantae</taxon>
        <taxon>Streptophyta</taxon>
        <taxon>Embryophyta</taxon>
        <taxon>Tracheophyta</taxon>
        <taxon>Spermatophyta</taxon>
        <taxon>Magnoliopsida</taxon>
        <taxon>eudicotyledons</taxon>
        <taxon>Gunneridae</taxon>
        <taxon>Pentapetalae</taxon>
        <taxon>rosids</taxon>
        <taxon>fabids</taxon>
        <taxon>Fabales</taxon>
        <taxon>Quillajaceae</taxon>
        <taxon>Quillaja</taxon>
    </lineage>
</organism>
<feature type="transmembrane region" description="Helical" evidence="6">
    <location>
        <begin position="12"/>
        <end position="35"/>
    </location>
</feature>
<protein>
    <submittedName>
        <fullName evidence="8">Mavicyanin-like</fullName>
    </submittedName>
</protein>
<comment type="caution">
    <text evidence="8">The sequence shown here is derived from an EMBL/GenBank/DDBJ whole genome shotgun (WGS) entry which is preliminary data.</text>
</comment>
<keyword evidence="9" id="KW-1185">Reference proteome</keyword>
<evidence type="ECO:0000313" key="9">
    <source>
        <dbReference type="Proteomes" id="UP001163823"/>
    </source>
</evidence>
<dbReference type="GO" id="GO:0009055">
    <property type="term" value="F:electron transfer activity"/>
    <property type="evidence" value="ECO:0007669"/>
    <property type="project" value="InterPro"/>
</dbReference>
<evidence type="ECO:0000313" key="8">
    <source>
        <dbReference type="EMBL" id="KAJ7972791.1"/>
    </source>
</evidence>
<keyword evidence="1" id="KW-0813">Transport</keyword>
<evidence type="ECO:0000256" key="2">
    <source>
        <dbReference type="ARBA" id="ARBA00022723"/>
    </source>
</evidence>
<proteinExistence type="predicted"/>
<reference evidence="8" key="1">
    <citation type="journal article" date="2023" name="Science">
        <title>Elucidation of the pathway for biosynthesis of saponin adjuvants from the soapbark tree.</title>
        <authorList>
            <person name="Reed J."/>
            <person name="Orme A."/>
            <person name="El-Demerdash A."/>
            <person name="Owen C."/>
            <person name="Martin L.B.B."/>
            <person name="Misra R.C."/>
            <person name="Kikuchi S."/>
            <person name="Rejzek M."/>
            <person name="Martin A.C."/>
            <person name="Harkess A."/>
            <person name="Leebens-Mack J."/>
            <person name="Louveau T."/>
            <person name="Stephenson M.J."/>
            <person name="Osbourn A."/>
        </authorList>
    </citation>
    <scope>NUCLEOTIDE SEQUENCE</scope>
    <source>
        <strain evidence="8">S10</strain>
    </source>
</reference>
<evidence type="ECO:0000256" key="3">
    <source>
        <dbReference type="ARBA" id="ARBA00022982"/>
    </source>
</evidence>
<gene>
    <name evidence="8" type="ORF">O6P43_010629</name>
</gene>
<dbReference type="GO" id="GO:0046872">
    <property type="term" value="F:metal ion binding"/>
    <property type="evidence" value="ECO:0007669"/>
    <property type="project" value="UniProtKB-KW"/>
</dbReference>
<evidence type="ECO:0000256" key="1">
    <source>
        <dbReference type="ARBA" id="ARBA00022448"/>
    </source>
</evidence>
<evidence type="ECO:0000256" key="4">
    <source>
        <dbReference type="ARBA" id="ARBA00023008"/>
    </source>
</evidence>
<keyword evidence="6" id="KW-0472">Membrane</keyword>
<evidence type="ECO:0000259" key="7">
    <source>
        <dbReference type="PROSITE" id="PS51485"/>
    </source>
</evidence>
<dbReference type="Pfam" id="PF02298">
    <property type="entry name" value="Cu_bind_like"/>
    <property type="match status" value="1"/>
</dbReference>
<dbReference type="AlphaFoldDB" id="A0AAD7Q0Z9"/>
<sequence>MKLITMDMGKNAMVFLLFVMVMMIIGYSMATVYTVGDSAGWTIVNHPNYTHWASTKRFHAGDTLLFSYHTEYHNVNEVKKEDFNPCNAKSPIATYLTGSDYIKLPNPGHYYFICGTPGHCMLGQKVHIHVLHKKPPTSYHHLYLLAPTPGPVPHHHGSGPSPSPISTGPTFQVSKFMAVAVLAIWVTIVFAVY</sequence>
<feature type="transmembrane region" description="Helical" evidence="6">
    <location>
        <begin position="173"/>
        <end position="192"/>
    </location>
</feature>
<dbReference type="InterPro" id="IPR008972">
    <property type="entry name" value="Cupredoxin"/>
</dbReference>
<keyword evidence="4" id="KW-0186">Copper</keyword>
<dbReference type="PANTHER" id="PTHR33021">
    <property type="entry name" value="BLUE COPPER PROTEIN"/>
    <property type="match status" value="1"/>
</dbReference>
<accession>A0AAD7Q0Z9</accession>
<keyword evidence="3" id="KW-0249">Electron transport</keyword>
<dbReference type="InterPro" id="IPR039391">
    <property type="entry name" value="Phytocyanin-like"/>
</dbReference>
<name>A0AAD7Q0Z9_QUISA</name>
<dbReference type="FunFam" id="2.60.40.420:FF:000003">
    <property type="entry name" value="Blue copper"/>
    <property type="match status" value="1"/>
</dbReference>
<dbReference type="GO" id="GO:0005886">
    <property type="term" value="C:plasma membrane"/>
    <property type="evidence" value="ECO:0007669"/>
    <property type="project" value="TreeGrafter"/>
</dbReference>
<dbReference type="PROSITE" id="PS51485">
    <property type="entry name" value="PHYTOCYANIN"/>
    <property type="match status" value="1"/>
</dbReference>
<dbReference type="KEGG" id="qsa:O6P43_010629"/>
<dbReference type="InterPro" id="IPR003245">
    <property type="entry name" value="Phytocyanin_dom"/>
</dbReference>
<keyword evidence="2" id="KW-0479">Metal-binding</keyword>